<dbReference type="OrthoDB" id="5917544at2759"/>
<dbReference type="EMBL" id="DS268678">
    <property type="protein sequence ID" value="EFO98080.1"/>
    <property type="molecule type" value="Genomic_DNA"/>
</dbReference>
<dbReference type="HOGENOM" id="CLU_400794_0_0_1"/>
<accession>E3NHJ6</accession>
<keyword evidence="1" id="KW-0175">Coiled coil</keyword>
<evidence type="ECO:0000313" key="4">
    <source>
        <dbReference type="Proteomes" id="UP000008281"/>
    </source>
</evidence>
<feature type="coiled-coil region" evidence="1">
    <location>
        <begin position="500"/>
        <end position="595"/>
    </location>
</feature>
<protein>
    <submittedName>
        <fullName evidence="3">Uncharacterized protein</fullName>
    </submittedName>
</protein>
<dbReference type="Proteomes" id="UP000008281">
    <property type="component" value="Unassembled WGS sequence"/>
</dbReference>
<evidence type="ECO:0000256" key="2">
    <source>
        <dbReference type="SAM" id="MobiDB-lite"/>
    </source>
</evidence>
<proteinExistence type="predicted"/>
<feature type="region of interest" description="Disordered" evidence="2">
    <location>
        <begin position="728"/>
        <end position="749"/>
    </location>
</feature>
<evidence type="ECO:0000313" key="3">
    <source>
        <dbReference type="EMBL" id="EFO98080.1"/>
    </source>
</evidence>
<feature type="coiled-coil region" evidence="1">
    <location>
        <begin position="53"/>
        <end position="136"/>
    </location>
</feature>
<feature type="coiled-coil region" evidence="1">
    <location>
        <begin position="318"/>
        <end position="445"/>
    </location>
</feature>
<name>E3NHJ6_CAERE</name>
<reference evidence="3" key="1">
    <citation type="submission" date="2007-07" db="EMBL/GenBank/DDBJ databases">
        <title>PCAP assembly of the Caenorhabditis remanei genome.</title>
        <authorList>
            <consortium name="The Caenorhabditis remanei Sequencing Consortium"/>
            <person name="Wilson R.K."/>
        </authorList>
    </citation>
    <scope>NUCLEOTIDE SEQUENCE [LARGE SCALE GENOMIC DNA]</scope>
    <source>
        <strain evidence="3">PB4641</strain>
    </source>
</reference>
<dbReference type="AlphaFoldDB" id="E3NHJ6"/>
<feature type="region of interest" description="Disordered" evidence="2">
    <location>
        <begin position="1"/>
        <end position="28"/>
    </location>
</feature>
<dbReference type="eggNOG" id="ENOG502S46U">
    <property type="taxonomic scope" value="Eukaryota"/>
</dbReference>
<gene>
    <name evidence="3" type="ORF">CRE_22686</name>
</gene>
<feature type="coiled-coil region" evidence="1">
    <location>
        <begin position="246"/>
        <end position="280"/>
    </location>
</feature>
<dbReference type="InParanoid" id="E3NHJ6"/>
<dbReference type="FunCoup" id="E3NHJ6">
    <property type="interactions" value="1743"/>
</dbReference>
<dbReference type="STRING" id="31234.E3NHJ6"/>
<organism evidence="4">
    <name type="scientific">Caenorhabditis remanei</name>
    <name type="common">Caenorhabditis vulgaris</name>
    <dbReference type="NCBI Taxonomy" id="31234"/>
    <lineage>
        <taxon>Eukaryota</taxon>
        <taxon>Metazoa</taxon>
        <taxon>Ecdysozoa</taxon>
        <taxon>Nematoda</taxon>
        <taxon>Chromadorea</taxon>
        <taxon>Rhabditida</taxon>
        <taxon>Rhabditina</taxon>
        <taxon>Rhabditomorpha</taxon>
        <taxon>Rhabditoidea</taxon>
        <taxon>Rhabditidae</taxon>
        <taxon>Peloderinae</taxon>
        <taxon>Caenorhabditis</taxon>
    </lineage>
</organism>
<keyword evidence="4" id="KW-1185">Reference proteome</keyword>
<evidence type="ECO:0000256" key="1">
    <source>
        <dbReference type="SAM" id="Coils"/>
    </source>
</evidence>
<sequence>MPESPFRSGTPSKMPSAFGEKTYKKKNNMPRIIDRNRRVTVTTFDLAPIQVSKEEHEKERSRWLGKMEEVEKRLMDAETLNSSLTINKAELKKKIVEMEKGQRPMIDANRKLSDRNKTLQQEMKKVEQRFSHSRDDFLTLKDIHERLLKENACLKEKRVSPEKLEELSRYRGKVLEYSKCITALRSSAYEKDKRYEMLVQKFKRLQKCLKKSETDDDRMSNGGSDCSAASTVSLDTITEDFEEVFAKDIETDYQALYRENAELQRALNELQLNTSDLSEESFLRDQISFANSTIEQQQLVIDATQDMMSQTAQLKSTIAGQQEHIRCLETTIDDLKQQIESQTERNDVLEFQVLEMEENQKQQETLAEKSAKFESEKCQLLKELEEVKKAHATQLENLTSIRKELEEHKSAAPSVSPTASESEQVKALQVKLEQAEAANVTVNQKCNILRLFLIFQINEELRSASKELGKIRFQMQGKENDLNRERKMTEALSAQLQSVVSSSQEEALKKEDELKKLKATVEQQQSEIEKMSADKKEADQKYKNLEKEFAAFKDEQRPEIRTELERRFEEAKYRLKNALEKIHDYELLYEAAKKAESDGKISQHLEEELIEVKIKRQYLTLLFLFQVKEFNAHLERQFQAQSDIIEALKKKLLQHRSFCDKINKLSELEDASRIQEELVMFSRENNCDEGKLAANIALIIKDIRKNTFYSPLEISTAHHKIRPYSSVDSSAEWQSNSSEGIVSPDEHDE</sequence>
<feature type="compositionally biased region" description="Polar residues" evidence="2">
    <location>
        <begin position="728"/>
        <end position="740"/>
    </location>
</feature>
<dbReference type="OMA" id="RENNCDE"/>